<feature type="compositionally biased region" description="Low complexity" evidence="6">
    <location>
        <begin position="53"/>
        <end position="63"/>
    </location>
</feature>
<feature type="region of interest" description="Disordered" evidence="6">
    <location>
        <begin position="304"/>
        <end position="356"/>
    </location>
</feature>
<dbReference type="SMART" id="SM01401">
    <property type="entry name" value="Sds3"/>
    <property type="match status" value="1"/>
</dbReference>
<dbReference type="OrthoDB" id="70376at2759"/>
<feature type="compositionally biased region" description="Low complexity" evidence="6">
    <location>
        <begin position="304"/>
        <end position="321"/>
    </location>
</feature>
<reference evidence="7 8" key="1">
    <citation type="journal article" date="2018" name="Evol. Lett.">
        <title>Horizontal gene cluster transfer increased hallucinogenic mushroom diversity.</title>
        <authorList>
            <person name="Reynolds H.T."/>
            <person name="Vijayakumar V."/>
            <person name="Gluck-Thaler E."/>
            <person name="Korotkin H.B."/>
            <person name="Matheny P.B."/>
            <person name="Slot J.C."/>
        </authorList>
    </citation>
    <scope>NUCLEOTIDE SEQUENCE [LARGE SCALE GENOMIC DNA]</scope>
    <source>
        <strain evidence="7 8">SRW20</strain>
    </source>
</reference>
<keyword evidence="4" id="KW-0804">Transcription</keyword>
<dbReference type="Proteomes" id="UP000284706">
    <property type="component" value="Unassembled WGS sequence"/>
</dbReference>
<name>A0A409WB15_9AGAR</name>
<evidence type="ECO:0000256" key="1">
    <source>
        <dbReference type="ARBA" id="ARBA00004123"/>
    </source>
</evidence>
<feature type="compositionally biased region" description="Basic and acidic residues" evidence="6">
    <location>
        <begin position="75"/>
        <end position="88"/>
    </location>
</feature>
<dbReference type="GO" id="GO:0010468">
    <property type="term" value="P:regulation of gene expression"/>
    <property type="evidence" value="ECO:0007669"/>
    <property type="project" value="UniProtKB-ARBA"/>
</dbReference>
<evidence type="ECO:0000256" key="4">
    <source>
        <dbReference type="ARBA" id="ARBA00023163"/>
    </source>
</evidence>
<protein>
    <submittedName>
        <fullName evidence="7">Uncharacterized protein</fullName>
    </submittedName>
</protein>
<evidence type="ECO:0000313" key="8">
    <source>
        <dbReference type="Proteomes" id="UP000284706"/>
    </source>
</evidence>
<feature type="compositionally biased region" description="Polar residues" evidence="6">
    <location>
        <begin position="253"/>
        <end position="262"/>
    </location>
</feature>
<gene>
    <name evidence="7" type="ORF">CVT26_001855</name>
</gene>
<dbReference type="STRING" id="231916.A0A409WB15"/>
<feature type="region of interest" description="Disordered" evidence="6">
    <location>
        <begin position="1"/>
        <end position="88"/>
    </location>
</feature>
<dbReference type="EMBL" id="NHYE01005237">
    <property type="protein sequence ID" value="PPQ75678.1"/>
    <property type="molecule type" value="Genomic_DNA"/>
</dbReference>
<dbReference type="AlphaFoldDB" id="A0A409WB15"/>
<keyword evidence="2" id="KW-0678">Repressor</keyword>
<comment type="caution">
    <text evidence="7">The sequence shown here is derived from an EMBL/GenBank/DDBJ whole genome shotgun (WGS) entry which is preliminary data.</text>
</comment>
<organism evidence="7 8">
    <name type="scientific">Gymnopilus dilepis</name>
    <dbReference type="NCBI Taxonomy" id="231916"/>
    <lineage>
        <taxon>Eukaryota</taxon>
        <taxon>Fungi</taxon>
        <taxon>Dikarya</taxon>
        <taxon>Basidiomycota</taxon>
        <taxon>Agaricomycotina</taxon>
        <taxon>Agaricomycetes</taxon>
        <taxon>Agaricomycetidae</taxon>
        <taxon>Agaricales</taxon>
        <taxon>Agaricineae</taxon>
        <taxon>Hymenogastraceae</taxon>
        <taxon>Gymnopilus</taxon>
    </lineage>
</organism>
<feature type="compositionally biased region" description="Gly residues" evidence="6">
    <location>
        <begin position="322"/>
        <end position="343"/>
    </location>
</feature>
<dbReference type="GO" id="GO:0005654">
    <property type="term" value="C:nucleoplasm"/>
    <property type="evidence" value="ECO:0007669"/>
    <property type="project" value="UniProtKB-ARBA"/>
</dbReference>
<evidence type="ECO:0000256" key="3">
    <source>
        <dbReference type="ARBA" id="ARBA00023015"/>
    </source>
</evidence>
<evidence type="ECO:0000256" key="6">
    <source>
        <dbReference type="SAM" id="MobiDB-lite"/>
    </source>
</evidence>
<evidence type="ECO:0000256" key="2">
    <source>
        <dbReference type="ARBA" id="ARBA00022491"/>
    </source>
</evidence>
<accession>A0A409WB15</accession>
<proteinExistence type="predicted"/>
<dbReference type="InParanoid" id="A0A409WB15"/>
<feature type="compositionally biased region" description="Basic and acidic residues" evidence="6">
    <location>
        <begin position="210"/>
        <end position="220"/>
    </location>
</feature>
<feature type="compositionally biased region" description="Low complexity" evidence="6">
    <location>
        <begin position="268"/>
        <end position="278"/>
    </location>
</feature>
<evidence type="ECO:0000313" key="7">
    <source>
        <dbReference type="EMBL" id="PPQ75678.1"/>
    </source>
</evidence>
<feature type="region of interest" description="Disordered" evidence="6">
    <location>
        <begin position="210"/>
        <end position="278"/>
    </location>
</feature>
<comment type="subcellular location">
    <subcellularLocation>
        <location evidence="1">Nucleus</location>
    </subcellularLocation>
</comment>
<keyword evidence="3" id="KW-0805">Transcription regulation</keyword>
<dbReference type="InterPro" id="IPR013907">
    <property type="entry name" value="Sds3"/>
</dbReference>
<keyword evidence="5" id="KW-0539">Nucleus</keyword>
<keyword evidence="8" id="KW-1185">Reference proteome</keyword>
<evidence type="ECO:0000256" key="5">
    <source>
        <dbReference type="ARBA" id="ARBA00023242"/>
    </source>
</evidence>
<sequence>MPPTPGLFAVPYGTTPTHTQPGIAATPSVGPPIYPPGIGGGGVAGPSSMRVAGSTSTGTTSMDGGERKEKKRKDGHAGSKVPKEMNDRARDRDEYVGFSFSPFALRTISSQDIALSSNSTRSFTETVQTLHNTAHILATRPEMSDLFLLRLFPLSLERSSLTAQLEFEERYAIECAQVAYEEERDRVEEEWKRGRERVRERLLEGIEERRRRAREEKEGEGIVGDAALDSHSRPPITRKLRNKLGTSPPPTPHNGSHLNGTSHGFPISNGLSALNGSNSSTHPANLPFTGPFLNPHSLSVDDLPSPFPLPLTSTHSTHPSSGSGGASGLGSSSGPGGAGANGGGRRRVKAGAGHQGQALGGLGKSLFVLNTVKDSELESDIIEIRRGNKRRRATAAANAARSGVA</sequence>